<dbReference type="Proteomes" id="UP000680638">
    <property type="component" value="Unassembled WGS sequence"/>
</dbReference>
<evidence type="ECO:0008006" key="4">
    <source>
        <dbReference type="Google" id="ProtNLM"/>
    </source>
</evidence>
<dbReference type="RefSeq" id="WP_212951869.1">
    <property type="nucleotide sequence ID" value="NZ_BORW01000027.1"/>
</dbReference>
<organism evidence="2 3">
    <name type="scientific">Paenibacillus cookii</name>
    <dbReference type="NCBI Taxonomy" id="157839"/>
    <lineage>
        <taxon>Bacteria</taxon>
        <taxon>Bacillati</taxon>
        <taxon>Bacillota</taxon>
        <taxon>Bacilli</taxon>
        <taxon>Bacillales</taxon>
        <taxon>Paenibacillaceae</taxon>
        <taxon>Paenibacillus</taxon>
    </lineage>
</organism>
<name>A0ABQ4M0X3_9BACL</name>
<accession>A0ABQ4M0X3</accession>
<keyword evidence="3" id="KW-1185">Reference proteome</keyword>
<dbReference type="InterPro" id="IPR009293">
    <property type="entry name" value="UPF0478"/>
</dbReference>
<evidence type="ECO:0000313" key="2">
    <source>
        <dbReference type="EMBL" id="GIO69187.1"/>
    </source>
</evidence>
<comment type="caution">
    <text evidence="2">The sequence shown here is derived from an EMBL/GenBank/DDBJ whole genome shotgun (WGS) entry which is preliminary data.</text>
</comment>
<dbReference type="Gene3D" id="1.10.287.950">
    <property type="entry name" value="Methyl-accepting chemotaxis protein"/>
    <property type="match status" value="1"/>
</dbReference>
<evidence type="ECO:0000313" key="3">
    <source>
        <dbReference type="Proteomes" id="UP000680638"/>
    </source>
</evidence>
<dbReference type="Pfam" id="PF06103">
    <property type="entry name" value="DUF948"/>
    <property type="match status" value="1"/>
</dbReference>
<proteinExistence type="predicted"/>
<sequence>MLIGVSVAVIAAAFVALVVYLIKTLLAAKESLEKTTQTLQEIQKTVDELGYEVKQVVREANDITRDVRHKMQQIDPVMESVKHLGEALSEITLAAKQASAAFMHKFKRGTERVLIKQPSPLRAAPADSEERTIEAYASAYGTRGKKKKDAGWMKWGDLAVSVWQKFRHE</sequence>
<dbReference type="PANTHER" id="PTHR40070">
    <property type="entry name" value="UPF0478 PROTEIN YTXG"/>
    <property type="match status" value="1"/>
</dbReference>
<protein>
    <recommendedName>
        <fullName evidence="4">DUF948 domain-containing protein</fullName>
    </recommendedName>
</protein>
<dbReference type="PANTHER" id="PTHR40070:SF1">
    <property type="entry name" value="UPF0478 PROTEIN YTXG"/>
    <property type="match status" value="1"/>
</dbReference>
<reference evidence="2 3" key="1">
    <citation type="submission" date="2021-03" db="EMBL/GenBank/DDBJ databases">
        <title>Antimicrobial resistance genes in bacteria isolated from Japanese honey, and their potential for conferring macrolide and lincosamide resistance in the American foulbrood pathogen Paenibacillus larvae.</title>
        <authorList>
            <person name="Okamoto M."/>
            <person name="Kumagai M."/>
            <person name="Kanamori H."/>
            <person name="Takamatsu D."/>
        </authorList>
    </citation>
    <scope>NUCLEOTIDE SEQUENCE [LARGE SCALE GENOMIC DNA]</scope>
    <source>
        <strain evidence="2 3">J21TS3</strain>
    </source>
</reference>
<evidence type="ECO:0000256" key="1">
    <source>
        <dbReference type="SAM" id="Coils"/>
    </source>
</evidence>
<feature type="coiled-coil region" evidence="1">
    <location>
        <begin position="25"/>
        <end position="52"/>
    </location>
</feature>
<keyword evidence="1" id="KW-0175">Coiled coil</keyword>
<dbReference type="EMBL" id="BORW01000027">
    <property type="protein sequence ID" value="GIO69187.1"/>
    <property type="molecule type" value="Genomic_DNA"/>
</dbReference>
<gene>
    <name evidence="2" type="ORF">J21TS3_40080</name>
</gene>